<keyword evidence="8" id="KW-0325">Glycoprotein</keyword>
<name>A0A059AWR3_EUCGR</name>
<keyword evidence="6 13" id="KW-0378">Hydrolase</keyword>
<sequence>MSHPRTQMAISKRRSPSCSLIALTMMVWLWSSHVVPRVAGCDGFDELFQPNWAPEHFECEGDQTKLTLDSSSGCGFGSRKAYLFGLTSVQIKLVQGDSAGTVTAFYMSSDGPNHDELDFEFLGNLSGEPYLVQTNVYVNGTGDREQRHSLWFDPTTDFHTYSLFWNRRYITFLVDGIPIRVFANKEESHGVPYPKNQPMRVLGSVWNADDWATQGGRVKTNWSHAPFVSSFRAFDIDACELSPETADVTTKCGQLGRYWWDRPSFNELGRRQSRQLKWVCKKYLVYDYCEDKPRFSELPKECVG</sequence>
<dbReference type="PIRSF" id="PIRSF005604">
    <property type="entry name" value="XET"/>
    <property type="match status" value="1"/>
</dbReference>
<dbReference type="OrthoDB" id="4781at2759"/>
<evidence type="ECO:0000256" key="4">
    <source>
        <dbReference type="ARBA" id="ARBA00022679"/>
    </source>
</evidence>
<dbReference type="InterPro" id="IPR044791">
    <property type="entry name" value="Beta-glucanase/XTH"/>
</dbReference>
<comment type="similarity">
    <text evidence="13">Belongs to the glycosyl hydrolase 16 family.</text>
</comment>
<feature type="active site" description="Nucleophile" evidence="11">
    <location>
        <position position="116"/>
    </location>
</feature>
<evidence type="ECO:0000256" key="5">
    <source>
        <dbReference type="ARBA" id="ARBA00022729"/>
    </source>
</evidence>
<comment type="subcellular location">
    <subcellularLocation>
        <location evidence="13">Secreted</location>
        <location evidence="13">Cell wall</location>
    </subcellularLocation>
    <subcellularLocation>
        <location evidence="13">Secreted</location>
        <location evidence="13">Extracellular space</location>
        <location evidence="13">Apoplast</location>
    </subcellularLocation>
</comment>
<accession>A0A059AWR3</accession>
<evidence type="ECO:0000313" key="16">
    <source>
        <dbReference type="EMBL" id="KCW57870.1"/>
    </source>
</evidence>
<dbReference type="SUPFAM" id="SSF49899">
    <property type="entry name" value="Concanavalin A-like lectins/glucanases"/>
    <property type="match status" value="1"/>
</dbReference>
<dbReference type="GO" id="GO:0048046">
    <property type="term" value="C:apoplast"/>
    <property type="evidence" value="ECO:0007669"/>
    <property type="project" value="UniProtKB-SubCell"/>
</dbReference>
<evidence type="ECO:0000256" key="1">
    <source>
        <dbReference type="ARBA" id="ARBA00022512"/>
    </source>
</evidence>
<protein>
    <recommendedName>
        <fullName evidence="13">Xyloglucan endotransglucosylase/hydrolase</fullName>
        <ecNumber evidence="13">2.4.1.207</ecNumber>
    </recommendedName>
</protein>
<dbReference type="InterPro" id="IPR010713">
    <property type="entry name" value="XET_C"/>
</dbReference>
<dbReference type="PROSITE" id="PS01034">
    <property type="entry name" value="GH16_1"/>
    <property type="match status" value="1"/>
</dbReference>
<evidence type="ECO:0000256" key="13">
    <source>
        <dbReference type="RuleBase" id="RU361120"/>
    </source>
</evidence>
<keyword evidence="9 13" id="KW-0326">Glycosidase</keyword>
<dbReference type="InterPro" id="IPR008264">
    <property type="entry name" value="Beta_glucanase"/>
</dbReference>
<dbReference type="GO" id="GO:0010411">
    <property type="term" value="P:xyloglucan metabolic process"/>
    <property type="evidence" value="ECO:0007669"/>
    <property type="project" value="InterPro"/>
</dbReference>
<organism evidence="16">
    <name type="scientific">Eucalyptus grandis</name>
    <name type="common">Flooded gum</name>
    <dbReference type="NCBI Taxonomy" id="71139"/>
    <lineage>
        <taxon>Eukaryota</taxon>
        <taxon>Viridiplantae</taxon>
        <taxon>Streptophyta</taxon>
        <taxon>Embryophyta</taxon>
        <taxon>Tracheophyta</taxon>
        <taxon>Spermatophyta</taxon>
        <taxon>Magnoliopsida</taxon>
        <taxon>eudicotyledons</taxon>
        <taxon>Gunneridae</taxon>
        <taxon>Pentapetalae</taxon>
        <taxon>rosids</taxon>
        <taxon>malvids</taxon>
        <taxon>Myrtales</taxon>
        <taxon>Myrtaceae</taxon>
        <taxon>Myrtoideae</taxon>
        <taxon>Eucalypteae</taxon>
        <taxon>Eucalyptus</taxon>
    </lineage>
</organism>
<dbReference type="EC" id="2.4.1.207" evidence="13"/>
<feature type="glycosylation site" description="N-linked (GlcNAc...) asparagine" evidence="12">
    <location>
        <position position="124"/>
    </location>
</feature>
<keyword evidence="5 14" id="KW-0732">Signal</keyword>
<evidence type="ECO:0000256" key="12">
    <source>
        <dbReference type="PIRSR" id="PIRSR005604-2"/>
    </source>
</evidence>
<evidence type="ECO:0000256" key="7">
    <source>
        <dbReference type="ARBA" id="ARBA00023157"/>
    </source>
</evidence>
<dbReference type="EMBL" id="KK198760">
    <property type="protein sequence ID" value="KCW57870.1"/>
    <property type="molecule type" value="Genomic_DNA"/>
</dbReference>
<dbReference type="KEGG" id="egr:104456417"/>
<evidence type="ECO:0000256" key="10">
    <source>
        <dbReference type="ARBA" id="ARBA00023316"/>
    </source>
</evidence>
<dbReference type="eggNOG" id="ENOG502QPN4">
    <property type="taxonomic scope" value="Eukaryota"/>
</dbReference>
<dbReference type="InterPro" id="IPR013320">
    <property type="entry name" value="ConA-like_dom_sf"/>
</dbReference>
<keyword evidence="4 13" id="KW-0808">Transferase</keyword>
<keyword evidence="2 13" id="KW-0052">Apoplast</keyword>
<dbReference type="Gramene" id="KCW57870">
    <property type="protein sequence ID" value="KCW57870"/>
    <property type="gene ID" value="EUGRSUZ_H00619"/>
</dbReference>
<dbReference type="CDD" id="cd02176">
    <property type="entry name" value="GH16_XET"/>
    <property type="match status" value="1"/>
</dbReference>
<evidence type="ECO:0000259" key="15">
    <source>
        <dbReference type="PROSITE" id="PS51762"/>
    </source>
</evidence>
<dbReference type="OMA" id="QFWWDKP"/>
<keyword evidence="3 13" id="KW-0964">Secreted</keyword>
<feature type="signal peptide" evidence="14">
    <location>
        <begin position="1"/>
        <end position="40"/>
    </location>
</feature>
<keyword evidence="10 13" id="KW-0961">Cell wall biogenesis/degradation</keyword>
<dbReference type="Pfam" id="PF06955">
    <property type="entry name" value="XET_C"/>
    <property type="match status" value="1"/>
</dbReference>
<dbReference type="PANTHER" id="PTHR31062">
    <property type="entry name" value="XYLOGLUCAN ENDOTRANSGLUCOSYLASE/HYDROLASE PROTEIN 8-RELATED"/>
    <property type="match status" value="1"/>
</dbReference>
<evidence type="ECO:0000256" key="8">
    <source>
        <dbReference type="ARBA" id="ARBA00023180"/>
    </source>
</evidence>
<gene>
    <name evidence="16" type="ORF">EUGRSUZ_H00619</name>
</gene>
<comment type="function">
    <text evidence="13">Catalyzes xyloglucan endohydrolysis (XEH) and/or endotransglycosylation (XET). Cleaves and religates xyloglucan polymers, an essential constituent of the primary cell wall, and thereby participates in cell wall construction of growing tissues.</text>
</comment>
<evidence type="ECO:0000256" key="6">
    <source>
        <dbReference type="ARBA" id="ARBA00022801"/>
    </source>
</evidence>
<dbReference type="FunFam" id="2.60.120.200:FF:000025">
    <property type="entry name" value="Xyloglucan endotransglucosylase/hydrolase"/>
    <property type="match status" value="1"/>
</dbReference>
<dbReference type="Pfam" id="PF00722">
    <property type="entry name" value="Glyco_hydro_16"/>
    <property type="match status" value="1"/>
</dbReference>
<evidence type="ECO:0000256" key="2">
    <source>
        <dbReference type="ARBA" id="ARBA00022523"/>
    </source>
</evidence>
<comment type="PTM">
    <text evidence="13">Contains at least one intrachain disulfide bond essential for its enzymatic activity.</text>
</comment>
<dbReference type="InterPro" id="IPR008263">
    <property type="entry name" value="GH16_AS"/>
</dbReference>
<keyword evidence="1 13" id="KW-0134">Cell wall</keyword>
<evidence type="ECO:0000256" key="9">
    <source>
        <dbReference type="ARBA" id="ARBA00023295"/>
    </source>
</evidence>
<keyword evidence="7" id="KW-1015">Disulfide bond</keyword>
<dbReference type="GO" id="GO:0042546">
    <property type="term" value="P:cell wall biogenesis"/>
    <property type="evidence" value="ECO:0007669"/>
    <property type="project" value="InterPro"/>
</dbReference>
<dbReference type="InterPro" id="IPR016455">
    <property type="entry name" value="XTH"/>
</dbReference>
<dbReference type="GO" id="GO:0016762">
    <property type="term" value="F:xyloglucan:xyloglucosyl transferase activity"/>
    <property type="evidence" value="ECO:0007669"/>
    <property type="project" value="UniProtKB-EC"/>
</dbReference>
<feature type="domain" description="GH16" evidence="15">
    <location>
        <begin position="28"/>
        <end position="231"/>
    </location>
</feature>
<dbReference type="AlphaFoldDB" id="A0A059AWR3"/>
<evidence type="ECO:0000256" key="11">
    <source>
        <dbReference type="PIRSR" id="PIRSR005604-1"/>
    </source>
</evidence>
<evidence type="ECO:0000256" key="3">
    <source>
        <dbReference type="ARBA" id="ARBA00022525"/>
    </source>
</evidence>
<dbReference type="PRINTS" id="PR00737">
    <property type="entry name" value="GLHYDRLASE16"/>
</dbReference>
<dbReference type="GO" id="GO:0004553">
    <property type="term" value="F:hydrolase activity, hydrolyzing O-glycosyl compounds"/>
    <property type="evidence" value="ECO:0007669"/>
    <property type="project" value="InterPro"/>
</dbReference>
<dbReference type="GO" id="GO:0071555">
    <property type="term" value="P:cell wall organization"/>
    <property type="evidence" value="ECO:0007669"/>
    <property type="project" value="UniProtKB-KW"/>
</dbReference>
<feature type="chain" id="PRO_5001572861" description="Xyloglucan endotransglucosylase/hydrolase" evidence="14">
    <location>
        <begin position="41"/>
        <end position="304"/>
    </location>
</feature>
<proteinExistence type="inferred from homology"/>
<evidence type="ECO:0000256" key="14">
    <source>
        <dbReference type="SAM" id="SignalP"/>
    </source>
</evidence>
<dbReference type="InParanoid" id="A0A059AWR3"/>
<feature type="active site" description="Proton donor" evidence="11">
    <location>
        <position position="120"/>
    </location>
</feature>
<dbReference type="PROSITE" id="PS51762">
    <property type="entry name" value="GH16_2"/>
    <property type="match status" value="1"/>
</dbReference>
<reference evidence="16" key="1">
    <citation type="submission" date="2013-07" db="EMBL/GenBank/DDBJ databases">
        <title>The genome of Eucalyptus grandis.</title>
        <authorList>
            <person name="Schmutz J."/>
            <person name="Hayes R."/>
            <person name="Myburg A."/>
            <person name="Tuskan G."/>
            <person name="Grattapaglia D."/>
            <person name="Rokhsar D.S."/>
        </authorList>
    </citation>
    <scope>NUCLEOTIDE SEQUENCE</scope>
    <source>
        <tissue evidence="16">Leaf extractions</tissue>
    </source>
</reference>
<dbReference type="InterPro" id="IPR000757">
    <property type="entry name" value="Beta-glucanase-like"/>
</dbReference>
<dbReference type="Gene3D" id="2.60.120.200">
    <property type="match status" value="1"/>
</dbReference>